<evidence type="ECO:0000313" key="1">
    <source>
        <dbReference type="EMBL" id="KJF76198.1"/>
    </source>
</evidence>
<dbReference type="EMBL" id="JZSH01000382">
    <property type="protein sequence ID" value="KJF76198.1"/>
    <property type="molecule type" value="Genomic_DNA"/>
</dbReference>
<dbReference type="PATRIC" id="fig|582.24.peg.6321"/>
<comment type="caution">
    <text evidence="1">The sequence shown here is derived from an EMBL/GenBank/DDBJ whole genome shotgun (WGS) entry which is preliminary data.</text>
</comment>
<evidence type="ECO:0000313" key="2">
    <source>
        <dbReference type="Proteomes" id="UP000032582"/>
    </source>
</evidence>
<protein>
    <submittedName>
        <fullName evidence="1">Uncharacterized protein</fullName>
    </submittedName>
</protein>
<proteinExistence type="predicted"/>
<name>A0A0D8L5R5_MORMO</name>
<accession>A0A0D8L5R5</accession>
<reference evidence="1 2" key="1">
    <citation type="submission" date="2015-02" db="EMBL/GenBank/DDBJ databases">
        <title>Whole genome shotgun sequencing of cultured foodborne pathogen.</title>
        <authorList>
            <person name="Timme R."/>
            <person name="Allard M.W."/>
            <person name="Strain E."/>
            <person name="Evans P.S."/>
            <person name="Brown E."/>
        </authorList>
    </citation>
    <scope>NUCLEOTIDE SEQUENCE [LARGE SCALE GENOMIC DNA]</scope>
    <source>
        <strain evidence="1 2">GCSL-TSO-24</strain>
    </source>
</reference>
<dbReference type="AlphaFoldDB" id="A0A0D8L5R5"/>
<dbReference type="Proteomes" id="UP000032582">
    <property type="component" value="Unassembled WGS sequence"/>
</dbReference>
<gene>
    <name evidence="1" type="ORF">UA45_19850</name>
</gene>
<sequence length="85" mass="9711">MRFSEGYLLDFDIETVIDDSPRGGDYIRVNINLWVGSNDTLCVRIDGASEVYQIIDDSWSKVCDKIKDRVILAIGDPDLKKTNHY</sequence>
<organism evidence="1 2">
    <name type="scientific">Morganella morganii</name>
    <name type="common">Proteus morganii</name>
    <dbReference type="NCBI Taxonomy" id="582"/>
    <lineage>
        <taxon>Bacteria</taxon>
        <taxon>Pseudomonadati</taxon>
        <taxon>Pseudomonadota</taxon>
        <taxon>Gammaproteobacteria</taxon>
        <taxon>Enterobacterales</taxon>
        <taxon>Morganellaceae</taxon>
        <taxon>Morganella</taxon>
    </lineage>
</organism>